<dbReference type="HOGENOM" id="CLU_3293754_0_0_6"/>
<evidence type="ECO:0000313" key="2">
    <source>
        <dbReference type="EMBL" id="AGH42668.1"/>
    </source>
</evidence>
<evidence type="ECO:0000313" key="3">
    <source>
        <dbReference type="Proteomes" id="UP000011864"/>
    </source>
</evidence>
<feature type="transmembrane region" description="Helical" evidence="1">
    <location>
        <begin position="16"/>
        <end position="34"/>
    </location>
</feature>
<evidence type="ECO:0000256" key="1">
    <source>
        <dbReference type="SAM" id="Phobius"/>
    </source>
</evidence>
<dbReference type="PATRIC" id="fig|1129794.4.peg.553"/>
<keyword evidence="1" id="KW-1133">Transmembrane helix</keyword>
<proteinExistence type="predicted"/>
<keyword evidence="1" id="KW-0812">Transmembrane</keyword>
<sequence>MMTIVFAKQLSPDTEPYAWIGAIIGAGIIGWGMARKHKRG</sequence>
<organism evidence="2 3">
    <name type="scientific">Paraglaciecola psychrophila 170</name>
    <dbReference type="NCBI Taxonomy" id="1129794"/>
    <lineage>
        <taxon>Bacteria</taxon>
        <taxon>Pseudomonadati</taxon>
        <taxon>Pseudomonadota</taxon>
        <taxon>Gammaproteobacteria</taxon>
        <taxon>Alteromonadales</taxon>
        <taxon>Alteromonadaceae</taxon>
        <taxon>Paraglaciecola</taxon>
    </lineage>
</organism>
<keyword evidence="3" id="KW-1185">Reference proteome</keyword>
<name>M4RJB1_9ALTE</name>
<accession>M4RJB1</accession>
<gene>
    <name evidence="2" type="ORF">C427_0558</name>
</gene>
<protein>
    <submittedName>
        <fullName evidence="2">Uncharacterized protein</fullName>
    </submittedName>
</protein>
<dbReference type="AlphaFoldDB" id="M4RJB1"/>
<reference evidence="2 3" key="1">
    <citation type="journal article" date="2013" name="Genome Announc.">
        <title>Complete Genome Sequence of Glaciecola psychrophila Strain 170T.</title>
        <authorList>
            <person name="Yin J."/>
            <person name="Chen J."/>
            <person name="Liu G."/>
            <person name="Yu Y."/>
            <person name="Song L."/>
            <person name="Wang X."/>
            <person name="Qu X."/>
        </authorList>
    </citation>
    <scope>NUCLEOTIDE SEQUENCE [LARGE SCALE GENOMIC DNA]</scope>
    <source>
        <strain evidence="2 3">170</strain>
    </source>
</reference>
<keyword evidence="1" id="KW-0472">Membrane</keyword>
<dbReference type="Proteomes" id="UP000011864">
    <property type="component" value="Chromosome"/>
</dbReference>
<dbReference type="KEGG" id="gps:C427_0558"/>
<dbReference type="EMBL" id="CP003837">
    <property type="protein sequence ID" value="AGH42668.1"/>
    <property type="molecule type" value="Genomic_DNA"/>
</dbReference>